<dbReference type="Pfam" id="PF07920">
    <property type="entry name" value="DUF1684"/>
    <property type="match status" value="1"/>
</dbReference>
<evidence type="ECO:0000313" key="2">
    <source>
        <dbReference type="EMBL" id="TQV72888.1"/>
    </source>
</evidence>
<evidence type="ECO:0000313" key="3">
    <source>
        <dbReference type="Proteomes" id="UP000317839"/>
    </source>
</evidence>
<accession>A0A545T6T0</accession>
<dbReference type="EMBL" id="VIKR01000004">
    <property type="protein sequence ID" value="TQV72888.1"/>
    <property type="molecule type" value="Genomic_DNA"/>
</dbReference>
<gene>
    <name evidence="2" type="ORF">FLL45_15595</name>
</gene>
<reference evidence="2 3" key="1">
    <citation type="submission" date="2019-06" db="EMBL/GenBank/DDBJ databases">
        <title>Draft genome of Aliikangiella marina GYP-15.</title>
        <authorList>
            <person name="Wang G."/>
        </authorList>
    </citation>
    <scope>NUCLEOTIDE SEQUENCE [LARGE SCALE GENOMIC DNA]</scope>
    <source>
        <strain evidence="2 3">GYP-15</strain>
    </source>
</reference>
<dbReference type="PROSITE" id="PS51257">
    <property type="entry name" value="PROKAR_LIPOPROTEIN"/>
    <property type="match status" value="1"/>
</dbReference>
<dbReference type="InterPro" id="IPR012467">
    <property type="entry name" value="DUF1684"/>
</dbReference>
<keyword evidence="1" id="KW-0732">Signal</keyword>
<protein>
    <submittedName>
        <fullName evidence="2">DUF1684 domain-containing protein</fullName>
    </submittedName>
</protein>
<dbReference type="AlphaFoldDB" id="A0A545T6T0"/>
<evidence type="ECO:0000256" key="1">
    <source>
        <dbReference type="SAM" id="SignalP"/>
    </source>
</evidence>
<organism evidence="2 3">
    <name type="scientific">Aliikangiella marina</name>
    <dbReference type="NCBI Taxonomy" id="1712262"/>
    <lineage>
        <taxon>Bacteria</taxon>
        <taxon>Pseudomonadati</taxon>
        <taxon>Pseudomonadota</taxon>
        <taxon>Gammaproteobacteria</taxon>
        <taxon>Oceanospirillales</taxon>
        <taxon>Pleioneaceae</taxon>
        <taxon>Aliikangiella</taxon>
    </lineage>
</organism>
<dbReference type="PANTHER" id="PTHR41913">
    <property type="entry name" value="DUF1684 DOMAIN-CONTAINING PROTEIN"/>
    <property type="match status" value="1"/>
</dbReference>
<dbReference type="Proteomes" id="UP000317839">
    <property type="component" value="Unassembled WGS sequence"/>
</dbReference>
<feature type="signal peptide" evidence="1">
    <location>
        <begin position="1"/>
        <end position="20"/>
    </location>
</feature>
<sequence length="294" mass="33170">MATIKFVVTTLIIFSLFSCASNPQPDYLGYWQQWKTDYEKGLKGKGGWLSLAGLYWLEPGENSLGSDSSNEHRFPAHAPKQVGIIQVKNKQVFFESRLNNLMIDGQIKKSAILSIKEATPVSFENFEFFVIEREGNYAIRLIDNNSPIANSYHGSKFYPFDQSAIVKAKLTPHKEPTIISVATVYGTNRKEKSAGFVDFTYKGKKGRLEVVDYGPDSPLYLLFGDTTNGKDTYDAGRYLKFARPDESGKILLDFNRAYNPPCAFTDYATCPLIPPQNRLSFSIEAGEKNYEKRD</sequence>
<keyword evidence="3" id="KW-1185">Reference proteome</keyword>
<name>A0A545T6T0_9GAMM</name>
<comment type="caution">
    <text evidence="2">The sequence shown here is derived from an EMBL/GenBank/DDBJ whole genome shotgun (WGS) entry which is preliminary data.</text>
</comment>
<dbReference type="OrthoDB" id="5493262at2"/>
<feature type="chain" id="PRO_5021837555" evidence="1">
    <location>
        <begin position="21"/>
        <end position="294"/>
    </location>
</feature>
<dbReference type="RefSeq" id="WP_142943021.1">
    <property type="nucleotide sequence ID" value="NZ_VIKR01000004.1"/>
</dbReference>
<dbReference type="PANTHER" id="PTHR41913:SF1">
    <property type="entry name" value="DUF1684 DOMAIN-CONTAINING PROTEIN"/>
    <property type="match status" value="1"/>
</dbReference>
<proteinExistence type="predicted"/>